<evidence type="ECO:0000313" key="1">
    <source>
        <dbReference type="EMBL" id="CAG8823755.1"/>
    </source>
</evidence>
<evidence type="ECO:0000313" key="2">
    <source>
        <dbReference type="Proteomes" id="UP000789920"/>
    </source>
</evidence>
<feature type="non-terminal residue" evidence="1">
    <location>
        <position position="52"/>
    </location>
</feature>
<keyword evidence="2" id="KW-1185">Reference proteome</keyword>
<proteinExistence type="predicted"/>
<dbReference type="Proteomes" id="UP000789920">
    <property type="component" value="Unassembled WGS sequence"/>
</dbReference>
<name>A0ACA9S2D3_9GLOM</name>
<protein>
    <submittedName>
        <fullName evidence="1">36430_t:CDS:1</fullName>
    </submittedName>
</protein>
<dbReference type="EMBL" id="CAJVQC010087961">
    <property type="protein sequence ID" value="CAG8823755.1"/>
    <property type="molecule type" value="Genomic_DNA"/>
</dbReference>
<organism evidence="1 2">
    <name type="scientific">Racocetra persica</name>
    <dbReference type="NCBI Taxonomy" id="160502"/>
    <lineage>
        <taxon>Eukaryota</taxon>
        <taxon>Fungi</taxon>
        <taxon>Fungi incertae sedis</taxon>
        <taxon>Mucoromycota</taxon>
        <taxon>Glomeromycotina</taxon>
        <taxon>Glomeromycetes</taxon>
        <taxon>Diversisporales</taxon>
        <taxon>Gigasporaceae</taxon>
        <taxon>Racocetra</taxon>
    </lineage>
</organism>
<comment type="caution">
    <text evidence="1">The sequence shown here is derived from an EMBL/GenBank/DDBJ whole genome shotgun (WGS) entry which is preliminary data.</text>
</comment>
<sequence>MCIEKGVFENTSLFNALTSNNFLAVYQTFSKNIAIKCYENAEKEVNEFKTKQ</sequence>
<gene>
    <name evidence="1" type="ORF">RPERSI_LOCUS26093</name>
</gene>
<reference evidence="1" key="1">
    <citation type="submission" date="2021-06" db="EMBL/GenBank/DDBJ databases">
        <authorList>
            <person name="Kallberg Y."/>
            <person name="Tangrot J."/>
            <person name="Rosling A."/>
        </authorList>
    </citation>
    <scope>NUCLEOTIDE SEQUENCE</scope>
    <source>
        <strain evidence="1">MA461A</strain>
    </source>
</reference>
<accession>A0ACA9S2D3</accession>